<feature type="domain" description="AB hydrolase-1" evidence="3">
    <location>
        <begin position="29"/>
        <end position="134"/>
    </location>
</feature>
<evidence type="ECO:0000256" key="2">
    <source>
        <dbReference type="ARBA" id="ARBA00022801"/>
    </source>
</evidence>
<dbReference type="InterPro" id="IPR050266">
    <property type="entry name" value="AB_hydrolase_sf"/>
</dbReference>
<name>A0A091BPX3_9GAMM</name>
<dbReference type="eggNOG" id="COG2267">
    <property type="taxonomic scope" value="Bacteria"/>
</dbReference>
<reference evidence="4 5" key="1">
    <citation type="submission" date="2013-09" db="EMBL/GenBank/DDBJ databases">
        <title>Genome sequencing of Arenimonas metalli.</title>
        <authorList>
            <person name="Chen F."/>
            <person name="Wang G."/>
        </authorList>
    </citation>
    <scope>NUCLEOTIDE SEQUENCE [LARGE SCALE GENOMIC DNA]</scope>
    <source>
        <strain evidence="4 5">CF5-1</strain>
    </source>
</reference>
<protein>
    <recommendedName>
        <fullName evidence="3">AB hydrolase-1 domain-containing protein</fullName>
    </recommendedName>
</protein>
<dbReference type="SUPFAM" id="SSF53474">
    <property type="entry name" value="alpha/beta-Hydrolases"/>
    <property type="match status" value="1"/>
</dbReference>
<comment type="caution">
    <text evidence="4">The sequence shown here is derived from an EMBL/GenBank/DDBJ whole genome shotgun (WGS) entry which is preliminary data.</text>
</comment>
<dbReference type="OrthoDB" id="149912at2"/>
<evidence type="ECO:0000256" key="1">
    <source>
        <dbReference type="ARBA" id="ARBA00008645"/>
    </source>
</evidence>
<dbReference type="AlphaFoldDB" id="A0A091BPX3"/>
<dbReference type="RefSeq" id="WP_052575245.1">
    <property type="nucleotide sequence ID" value="NZ_AVCK01000017.1"/>
</dbReference>
<evidence type="ECO:0000313" key="5">
    <source>
        <dbReference type="Proteomes" id="UP000029393"/>
    </source>
</evidence>
<dbReference type="InterPro" id="IPR029058">
    <property type="entry name" value="AB_hydrolase_fold"/>
</dbReference>
<organism evidence="4 5">
    <name type="scientific">Arenimonas metalli CF5-1</name>
    <dbReference type="NCBI Taxonomy" id="1384056"/>
    <lineage>
        <taxon>Bacteria</taxon>
        <taxon>Pseudomonadati</taxon>
        <taxon>Pseudomonadota</taxon>
        <taxon>Gammaproteobacteria</taxon>
        <taxon>Lysobacterales</taxon>
        <taxon>Lysobacteraceae</taxon>
        <taxon>Arenimonas</taxon>
    </lineage>
</organism>
<proteinExistence type="inferred from homology"/>
<dbReference type="PANTHER" id="PTHR43798">
    <property type="entry name" value="MONOACYLGLYCEROL LIPASE"/>
    <property type="match status" value="1"/>
</dbReference>
<dbReference type="Pfam" id="PF00561">
    <property type="entry name" value="Abhydrolase_1"/>
    <property type="match status" value="1"/>
</dbReference>
<dbReference type="PRINTS" id="PR00111">
    <property type="entry name" value="ABHYDROLASE"/>
</dbReference>
<keyword evidence="5" id="KW-1185">Reference proteome</keyword>
<dbReference type="Gene3D" id="3.40.50.1820">
    <property type="entry name" value="alpha/beta hydrolase"/>
    <property type="match status" value="1"/>
</dbReference>
<gene>
    <name evidence="4" type="ORF">N787_10880</name>
</gene>
<evidence type="ECO:0000259" key="3">
    <source>
        <dbReference type="Pfam" id="PF00561"/>
    </source>
</evidence>
<dbReference type="PANTHER" id="PTHR43798:SF14">
    <property type="entry name" value="SERINE HYDROLASE-LIKE PROTEIN DDB_G0286239"/>
    <property type="match status" value="1"/>
</dbReference>
<accession>A0A091BPX3</accession>
<evidence type="ECO:0000313" key="4">
    <source>
        <dbReference type="EMBL" id="KFN46360.1"/>
    </source>
</evidence>
<dbReference type="PATRIC" id="fig|1384056.3.peg.1396"/>
<dbReference type="InterPro" id="IPR000073">
    <property type="entry name" value="AB_hydrolase_1"/>
</dbReference>
<dbReference type="STRING" id="1384056.N787_10880"/>
<dbReference type="GO" id="GO:0016787">
    <property type="term" value="F:hydrolase activity"/>
    <property type="evidence" value="ECO:0007669"/>
    <property type="project" value="UniProtKB-KW"/>
</dbReference>
<comment type="similarity">
    <text evidence="1">Belongs to the AB hydrolase superfamily.</text>
</comment>
<keyword evidence="2" id="KW-0378">Hydrolase</keyword>
<dbReference type="Proteomes" id="UP000029393">
    <property type="component" value="Unassembled WGS sequence"/>
</dbReference>
<dbReference type="EMBL" id="AVCK01000017">
    <property type="protein sequence ID" value="KFN46360.1"/>
    <property type="molecule type" value="Genomic_DNA"/>
</dbReference>
<dbReference type="GO" id="GO:0016020">
    <property type="term" value="C:membrane"/>
    <property type="evidence" value="ECO:0007669"/>
    <property type="project" value="TreeGrafter"/>
</dbReference>
<sequence>MPGGGLREIRLESPRGELAALRGGTAGGPRLLCLHGWLDNAASFLPLAPELADFDLVALDLPGHGASAHRAPGHDYAFADWIHDVLDALDGLGWDQADLLGHSMGGAIACAVAAAAPSRVRRLALVEALGPIAGDPAAAGTRLRDAVTARRALAARAPRVIPAIDTAVAARLAASRMTPEAARLIVERNLRRVEGGHAWRSDPRLTLPSQLRLTEETVQAMLRAIEAPVLVVAADPSPPYFTPDVRTQRLACLADGALEVIPGGHHLHMEQAARVAEPLRRFLAG</sequence>